<dbReference type="PANTHER" id="PTHR12266">
    <property type="entry name" value="NA+/CA2+ K+ INDEPENDENT EXCHANGER"/>
    <property type="match status" value="1"/>
</dbReference>
<reference evidence="15 16" key="1">
    <citation type="submission" date="2024-03" db="EMBL/GenBank/DDBJ databases">
        <authorList>
            <person name="Gkanogiannis A."/>
            <person name="Becerra Lopez-Lavalle L."/>
        </authorList>
    </citation>
    <scope>NUCLEOTIDE SEQUENCE [LARGE SCALE GENOMIC DNA]</scope>
</reference>
<feature type="transmembrane region" description="Helical" evidence="13">
    <location>
        <begin position="234"/>
        <end position="253"/>
    </location>
</feature>
<evidence type="ECO:0000256" key="7">
    <source>
        <dbReference type="ARBA" id="ARBA00022989"/>
    </source>
</evidence>
<comment type="subcellular location">
    <subcellularLocation>
        <location evidence="1">Membrane</location>
        <topology evidence="1">Multi-pass membrane protein</topology>
    </subcellularLocation>
</comment>
<organism evidence="15 16">
    <name type="scientific">Citrullus colocynthis</name>
    <name type="common">colocynth</name>
    <dbReference type="NCBI Taxonomy" id="252529"/>
    <lineage>
        <taxon>Eukaryota</taxon>
        <taxon>Viridiplantae</taxon>
        <taxon>Streptophyta</taxon>
        <taxon>Embryophyta</taxon>
        <taxon>Tracheophyta</taxon>
        <taxon>Spermatophyta</taxon>
        <taxon>Magnoliopsida</taxon>
        <taxon>eudicotyledons</taxon>
        <taxon>Gunneridae</taxon>
        <taxon>Pentapetalae</taxon>
        <taxon>rosids</taxon>
        <taxon>fabids</taxon>
        <taxon>Cucurbitales</taxon>
        <taxon>Cucurbitaceae</taxon>
        <taxon>Benincaseae</taxon>
        <taxon>Citrullus</taxon>
    </lineage>
</organism>
<dbReference type="InterPro" id="IPR004837">
    <property type="entry name" value="NaCa_Exmemb"/>
</dbReference>
<keyword evidence="7 13" id="KW-1133">Transmembrane helix</keyword>
<feature type="domain" description="Sodium/calcium exchanger membrane region" evidence="14">
    <location>
        <begin position="410"/>
        <end position="563"/>
    </location>
</feature>
<evidence type="ECO:0000256" key="11">
    <source>
        <dbReference type="ARBA" id="ARBA00038187"/>
    </source>
</evidence>
<feature type="transmembrane region" description="Helical" evidence="13">
    <location>
        <begin position="543"/>
        <end position="564"/>
    </location>
</feature>
<evidence type="ECO:0000256" key="8">
    <source>
        <dbReference type="ARBA" id="ARBA00023053"/>
    </source>
</evidence>
<feature type="transmembrane region" description="Helical" evidence="13">
    <location>
        <begin position="345"/>
        <end position="362"/>
    </location>
</feature>
<feature type="transmembrane region" description="Helical" evidence="13">
    <location>
        <begin position="474"/>
        <end position="497"/>
    </location>
</feature>
<keyword evidence="10" id="KW-0406">Ion transport</keyword>
<dbReference type="Pfam" id="PF01699">
    <property type="entry name" value="Na_Ca_ex"/>
    <property type="match status" value="2"/>
</dbReference>
<evidence type="ECO:0000256" key="2">
    <source>
        <dbReference type="ARBA" id="ARBA00022448"/>
    </source>
</evidence>
<keyword evidence="4" id="KW-0633">Potassium transport</keyword>
<evidence type="ECO:0000256" key="9">
    <source>
        <dbReference type="ARBA" id="ARBA00023136"/>
    </source>
</evidence>
<evidence type="ECO:0000313" key="15">
    <source>
        <dbReference type="EMBL" id="CAK9322745.1"/>
    </source>
</evidence>
<dbReference type="Gene3D" id="1.20.1420.30">
    <property type="entry name" value="NCX, central ion-binding region"/>
    <property type="match status" value="2"/>
</dbReference>
<feature type="transmembrane region" description="Helical" evidence="13">
    <location>
        <begin position="178"/>
        <end position="197"/>
    </location>
</feature>
<dbReference type="InterPro" id="IPR051359">
    <property type="entry name" value="CaCA_antiporter"/>
</dbReference>
<feature type="transmembrane region" description="Helical" evidence="13">
    <location>
        <begin position="12"/>
        <end position="30"/>
    </location>
</feature>
<feature type="compositionally biased region" description="Basic and acidic residues" evidence="12">
    <location>
        <begin position="273"/>
        <end position="284"/>
    </location>
</feature>
<keyword evidence="10" id="KW-0739">Sodium transport</keyword>
<feature type="transmembrane region" description="Helical" evidence="13">
    <location>
        <begin position="406"/>
        <end position="425"/>
    </location>
</feature>
<feature type="transmembrane region" description="Helical" evidence="13">
    <location>
        <begin position="139"/>
        <end position="166"/>
    </location>
</feature>
<evidence type="ECO:0000256" key="1">
    <source>
        <dbReference type="ARBA" id="ARBA00004141"/>
    </source>
</evidence>
<evidence type="ECO:0000256" key="3">
    <source>
        <dbReference type="ARBA" id="ARBA00022449"/>
    </source>
</evidence>
<evidence type="ECO:0000256" key="13">
    <source>
        <dbReference type="SAM" id="Phobius"/>
    </source>
</evidence>
<feature type="domain" description="Sodium/calcium exchanger membrane region" evidence="14">
    <location>
        <begin position="108"/>
        <end position="252"/>
    </location>
</feature>
<feature type="transmembrane region" description="Helical" evidence="13">
    <location>
        <begin position="431"/>
        <end position="453"/>
    </location>
</feature>
<evidence type="ECO:0000256" key="10">
    <source>
        <dbReference type="ARBA" id="ARBA00023201"/>
    </source>
</evidence>
<feature type="transmembrane region" description="Helical" evidence="13">
    <location>
        <begin position="209"/>
        <end position="228"/>
    </location>
</feature>
<proteinExistence type="inferred from homology"/>
<evidence type="ECO:0000256" key="6">
    <source>
        <dbReference type="ARBA" id="ARBA00022958"/>
    </source>
</evidence>
<keyword evidence="5 13" id="KW-0812">Transmembrane</keyword>
<dbReference type="PANTHER" id="PTHR12266:SF18">
    <property type="entry name" value="CATION_CALCIUM EXCHANGER 2"/>
    <property type="match status" value="1"/>
</dbReference>
<feature type="transmembrane region" description="Helical" evidence="13">
    <location>
        <begin position="374"/>
        <end position="394"/>
    </location>
</feature>
<keyword evidence="3" id="KW-0050">Antiport</keyword>
<comment type="similarity">
    <text evidence="11">Belongs to the Ca(2+):cation antiporter (CaCA) (TC 2.A.19) family. Cation/calcium exchanger (CCX) subfamily.</text>
</comment>
<feature type="transmembrane region" description="Helical" evidence="13">
    <location>
        <begin position="96"/>
        <end position="118"/>
    </location>
</feature>
<evidence type="ECO:0000256" key="5">
    <source>
        <dbReference type="ARBA" id="ARBA00022692"/>
    </source>
</evidence>
<feature type="transmembrane region" description="Helical" evidence="13">
    <location>
        <begin position="517"/>
        <end position="536"/>
    </location>
</feature>
<keyword evidence="2" id="KW-0813">Transport</keyword>
<dbReference type="InterPro" id="IPR044880">
    <property type="entry name" value="NCX_ion-bd_dom_sf"/>
</dbReference>
<dbReference type="Proteomes" id="UP001642487">
    <property type="component" value="Chromosome 5"/>
</dbReference>
<protein>
    <recommendedName>
        <fullName evidence="14">Sodium/calcium exchanger membrane region domain-containing protein</fullName>
    </recommendedName>
</protein>
<evidence type="ECO:0000256" key="12">
    <source>
        <dbReference type="SAM" id="MobiDB-lite"/>
    </source>
</evidence>
<keyword evidence="6" id="KW-0630">Potassium</keyword>
<keyword evidence="16" id="KW-1185">Reference proteome</keyword>
<evidence type="ECO:0000313" key="16">
    <source>
        <dbReference type="Proteomes" id="UP001642487"/>
    </source>
</evidence>
<accession>A0ABP0YVG2</accession>
<gene>
    <name evidence="15" type="ORF">CITCOLO1_LOCUS14906</name>
</gene>
<evidence type="ECO:0000259" key="14">
    <source>
        <dbReference type="Pfam" id="PF01699"/>
    </source>
</evidence>
<sequence>MGFLSSLSKQRGFIIFLNLSFLLVGCVFLANRFQSPELHFHVINKSSRRIHGNPREDCQSFLRLTEFEAKCYVLKSNNPCNTQGYIDYLYIFYCQYGSFSILGYTLLFLWLLVLFYLLGNTASEYFCSSLESLSKLLNLSPTIAGVTLLSLGNGAPDVFASLVAFMGDGTSDIGLNTVLGGASFVTCIVVGIISILLRRQWIKVNRSAFIRDVLFFLLVLLSVFLILLHGHINLWGSIGFCSMYIIYVLVVYVSHAQWLSFRSEICEPLLKEPPKDEFEGRNEPQDSSDDDENNDDVRIDVYDLCFCPRLSPSCLFFLRILEIPLYLPRRLTIPAIAEENWSRPFAVASVTLAPLLLSLLWTFHDQSDQPSQSNLIICVIALLLGVSFGIVAFATTENSSPPKKYLFPWLAAGFTMSLTWSYIVAQELVGLLVSLGYIMGISPSILGLTFLAWGNSLGDLVTNVTMALNGGQRGAQIAISGCYAGPIFNTLFGLGISLVGASWKKYPQPVAIPPDPYVMETLGLLVGGLLWALVALPRREMRLDAVLGGGLLAIYLTSLLLRLLQAFGSSH</sequence>
<dbReference type="EMBL" id="OZ021739">
    <property type="protein sequence ID" value="CAK9322745.1"/>
    <property type="molecule type" value="Genomic_DNA"/>
</dbReference>
<feature type="region of interest" description="Disordered" evidence="12">
    <location>
        <begin position="273"/>
        <end position="295"/>
    </location>
</feature>
<keyword evidence="8" id="KW-0915">Sodium</keyword>
<keyword evidence="9 13" id="KW-0472">Membrane</keyword>
<evidence type="ECO:0000256" key="4">
    <source>
        <dbReference type="ARBA" id="ARBA00022538"/>
    </source>
</evidence>
<name>A0ABP0YVG2_9ROSI</name>